<sequence>EALRRLAGGCSLQASLGADEGSPRPASACQPHAAAPGPAAPVTKAGPRPDTGGAEEERARLRGAGVNVPD</sequence>
<dbReference type="EMBL" id="JASSZA010000010">
    <property type="protein sequence ID" value="KAK2099949.1"/>
    <property type="molecule type" value="Genomic_DNA"/>
</dbReference>
<proteinExistence type="predicted"/>
<evidence type="ECO:0000256" key="1">
    <source>
        <dbReference type="SAM" id="MobiDB-lite"/>
    </source>
</evidence>
<protein>
    <submittedName>
        <fullName evidence="2">Uncharacterized protein</fullName>
    </submittedName>
</protein>
<reference evidence="2 3" key="1">
    <citation type="submission" date="2023-05" db="EMBL/GenBank/DDBJ databases">
        <title>B98-5 Cell Line De Novo Hybrid Assembly: An Optical Mapping Approach.</title>
        <authorList>
            <person name="Kananen K."/>
            <person name="Auerbach J.A."/>
            <person name="Kautto E."/>
            <person name="Blachly J.S."/>
        </authorList>
    </citation>
    <scope>NUCLEOTIDE SEQUENCE [LARGE SCALE GENOMIC DNA]</scope>
    <source>
        <strain evidence="2">B95-8</strain>
        <tissue evidence="2">Cell line</tissue>
    </source>
</reference>
<accession>A0ABQ9US96</accession>
<gene>
    <name evidence="2" type="ORF">P7K49_021297</name>
</gene>
<feature type="non-terminal residue" evidence="2">
    <location>
        <position position="70"/>
    </location>
</feature>
<organism evidence="2 3">
    <name type="scientific">Saguinus oedipus</name>
    <name type="common">Cotton-top tamarin</name>
    <name type="synonym">Oedipomidas oedipus</name>
    <dbReference type="NCBI Taxonomy" id="9490"/>
    <lineage>
        <taxon>Eukaryota</taxon>
        <taxon>Metazoa</taxon>
        <taxon>Chordata</taxon>
        <taxon>Craniata</taxon>
        <taxon>Vertebrata</taxon>
        <taxon>Euteleostomi</taxon>
        <taxon>Mammalia</taxon>
        <taxon>Eutheria</taxon>
        <taxon>Euarchontoglires</taxon>
        <taxon>Primates</taxon>
        <taxon>Haplorrhini</taxon>
        <taxon>Platyrrhini</taxon>
        <taxon>Cebidae</taxon>
        <taxon>Callitrichinae</taxon>
        <taxon>Saguinus</taxon>
    </lineage>
</organism>
<comment type="caution">
    <text evidence="2">The sequence shown here is derived from an EMBL/GenBank/DDBJ whole genome shotgun (WGS) entry which is preliminary data.</text>
</comment>
<keyword evidence="3" id="KW-1185">Reference proteome</keyword>
<name>A0ABQ9US96_SAGOE</name>
<evidence type="ECO:0000313" key="3">
    <source>
        <dbReference type="Proteomes" id="UP001266305"/>
    </source>
</evidence>
<evidence type="ECO:0000313" key="2">
    <source>
        <dbReference type="EMBL" id="KAK2099949.1"/>
    </source>
</evidence>
<feature type="region of interest" description="Disordered" evidence="1">
    <location>
        <begin position="14"/>
        <end position="70"/>
    </location>
</feature>
<dbReference type="Proteomes" id="UP001266305">
    <property type="component" value="Unassembled WGS sequence"/>
</dbReference>
<feature type="compositionally biased region" description="Low complexity" evidence="1">
    <location>
        <begin position="28"/>
        <end position="46"/>
    </location>
</feature>
<feature type="non-terminal residue" evidence="2">
    <location>
        <position position="1"/>
    </location>
</feature>